<evidence type="ECO:0000313" key="3">
    <source>
        <dbReference type="Proteomes" id="UP000053232"/>
    </source>
</evidence>
<proteinExistence type="predicted"/>
<dbReference type="EMBL" id="ARYC01005436">
    <property type="protein sequence ID" value="KEJ82737.1"/>
    <property type="molecule type" value="Genomic_DNA"/>
</dbReference>
<evidence type="ECO:0000313" key="2">
    <source>
        <dbReference type="EMBL" id="KEJ82737.1"/>
    </source>
</evidence>
<dbReference type="Proteomes" id="UP000053232">
    <property type="component" value="Unassembled WGS sequence"/>
</dbReference>
<feature type="compositionally biased region" description="Basic residues" evidence="1">
    <location>
        <begin position="209"/>
        <end position="222"/>
    </location>
</feature>
<dbReference type="AlphaFoldDB" id="A0A073IBE6"/>
<reference evidence="3" key="1">
    <citation type="journal article" date="2014" name="Cell">
        <title>The Architecture of a Scrambled Genome Reveals Massive Levels of Genomic Rearrangement during Development.</title>
        <authorList>
            <person name="Chen X."/>
            <person name="Bracht J.R."/>
            <person name="Goldman A.D."/>
            <person name="Dolzhenko E."/>
            <person name="Clay D.M."/>
            <person name="Swart E.C."/>
            <person name="Perlman D.H."/>
            <person name="Doak T.G."/>
            <person name="Stuart A."/>
            <person name="Amemiya C.T."/>
            <person name="Sebra R.P."/>
            <person name="Landweber L.F."/>
        </authorList>
    </citation>
    <scope>NUCLEOTIDE SEQUENCE [LARGE SCALE GENOMIC DNA]</scope>
    <source>
        <strain evidence="3">JRB310</strain>
    </source>
</reference>
<feature type="compositionally biased region" description="Basic residues" evidence="1">
    <location>
        <begin position="259"/>
        <end position="269"/>
    </location>
</feature>
<gene>
    <name evidence="2" type="ORF">OXYTRIMIC_158</name>
</gene>
<feature type="compositionally biased region" description="Low complexity" evidence="1">
    <location>
        <begin position="187"/>
        <end position="200"/>
    </location>
</feature>
<comment type="caution">
    <text evidence="2">The sequence shown here is derived from an EMBL/GenBank/DDBJ whole genome shotgun (WGS) entry which is preliminary data.</text>
</comment>
<name>A0A073IBE6_9SPIT</name>
<evidence type="ECO:0000256" key="1">
    <source>
        <dbReference type="SAM" id="MobiDB-lite"/>
    </source>
</evidence>
<sequence length="269" mass="31486">MKKINQNLKHQSNQQFYTNAKKVTFSRQTKPGINLRIPKNKMINNSSFQSLRSKAIIKIKQNLKRKQQAKLWHTSRNRAKLRKIRLRQMKNEKLEQNQETTEYSSLFAEFDVSESCDQRESTTGLCNKIVQLANKIDSENQCAWHCQRKSTTPLRSTKNIQKQCVIPEIKKTSNDCKIKRNLKTSLQQTLTQPQPKPVTTSQITQKQPKVAKSKSLKLKAKKQVNDSQRIKKQQKSRRAQLILTKKPIRKIQRENKVKKADRRKLLGKN</sequence>
<keyword evidence="3" id="KW-1185">Reference proteome</keyword>
<accession>A0A073IBE6</accession>
<organism evidence="2 3">
    <name type="scientific">Oxytricha trifallax</name>
    <dbReference type="NCBI Taxonomy" id="1172189"/>
    <lineage>
        <taxon>Eukaryota</taxon>
        <taxon>Sar</taxon>
        <taxon>Alveolata</taxon>
        <taxon>Ciliophora</taxon>
        <taxon>Intramacronucleata</taxon>
        <taxon>Spirotrichea</taxon>
        <taxon>Stichotrichia</taxon>
        <taxon>Sporadotrichida</taxon>
        <taxon>Oxytrichidae</taxon>
        <taxon>Oxytrichinae</taxon>
        <taxon>Oxytricha</taxon>
    </lineage>
</organism>
<protein>
    <submittedName>
        <fullName evidence="2">Uncharacterized protein</fullName>
    </submittedName>
</protein>
<feature type="region of interest" description="Disordered" evidence="1">
    <location>
        <begin position="187"/>
        <end position="269"/>
    </location>
</feature>